<dbReference type="InterPro" id="IPR000595">
    <property type="entry name" value="cNMP-bd_dom"/>
</dbReference>
<reference evidence="6 7" key="1">
    <citation type="submission" date="2017-03" db="EMBL/GenBank/DDBJ databases">
        <authorList>
            <person name="Afonso C.L."/>
            <person name="Miller P.J."/>
            <person name="Scott M.A."/>
            <person name="Spackman E."/>
            <person name="Goraichik I."/>
            <person name="Dimitrov K.M."/>
            <person name="Suarez D.L."/>
            <person name="Swayne D.E."/>
        </authorList>
    </citation>
    <scope>NUCLEOTIDE SEQUENCE [LARGE SCALE GENOMIC DNA]</scope>
    <source>
        <strain evidence="6">Genome sequencing of Nitrospira japonica strain NJ11</strain>
    </source>
</reference>
<dbReference type="PANTHER" id="PTHR24567">
    <property type="entry name" value="CRP FAMILY TRANSCRIPTIONAL REGULATORY PROTEIN"/>
    <property type="match status" value="1"/>
</dbReference>
<dbReference type="RefSeq" id="WP_080885897.1">
    <property type="nucleotide sequence ID" value="NZ_LT828648.1"/>
</dbReference>
<evidence type="ECO:0000256" key="2">
    <source>
        <dbReference type="ARBA" id="ARBA00023125"/>
    </source>
</evidence>
<dbReference type="InterPro" id="IPR036390">
    <property type="entry name" value="WH_DNA-bd_sf"/>
</dbReference>
<dbReference type="CDD" id="cd00038">
    <property type="entry name" value="CAP_ED"/>
    <property type="match status" value="1"/>
</dbReference>
<gene>
    <name evidence="6" type="ORF">NSJP_1175</name>
</gene>
<dbReference type="SUPFAM" id="SSF51206">
    <property type="entry name" value="cAMP-binding domain-like"/>
    <property type="match status" value="1"/>
</dbReference>
<feature type="region of interest" description="Disordered" evidence="4">
    <location>
        <begin position="247"/>
        <end position="266"/>
    </location>
</feature>
<dbReference type="Gene3D" id="1.10.10.10">
    <property type="entry name" value="Winged helix-like DNA-binding domain superfamily/Winged helix DNA-binding domain"/>
    <property type="match status" value="1"/>
</dbReference>
<dbReference type="GO" id="GO:0003700">
    <property type="term" value="F:DNA-binding transcription factor activity"/>
    <property type="evidence" value="ECO:0007669"/>
    <property type="project" value="TreeGrafter"/>
</dbReference>
<feature type="domain" description="HTH crp-type" evidence="5">
    <location>
        <begin position="159"/>
        <end position="225"/>
    </location>
</feature>
<dbReference type="KEGG" id="nja:NSJP_1175"/>
<dbReference type="STRING" id="1325564.NSJP_1175"/>
<evidence type="ECO:0000313" key="7">
    <source>
        <dbReference type="Proteomes" id="UP000192042"/>
    </source>
</evidence>
<proteinExistence type="predicted"/>
<evidence type="ECO:0000256" key="1">
    <source>
        <dbReference type="ARBA" id="ARBA00023015"/>
    </source>
</evidence>
<protein>
    <submittedName>
        <fullName evidence="6">Putative Transcriptional regulator, Crp/Fnr family</fullName>
    </submittedName>
</protein>
<sequence length="266" mass="29429">MIHVDSINYTQPDTVGADSRTDNRILGSLGQTDRRLLCASMELVSLARGTILETTHEPTAYAYFPVQAVLSLFGTIGDGCKVEIGMIGQEGYLGMPIFSGQAVYRGHAMVQHAGTAWRMPAHLLDQAFHVSEPLRRRLLTYAAVCVSQFTQTAVCHRFHSLEQRLCRWLLAMHDRSGISEIRLTHEELAQAIGGRRPTINAITNNLKRAGAVASRRGSAIILQRQELERRTCECYGILARHIREAPLAQIPDPSPDRPAGEPGSDY</sequence>
<dbReference type="OrthoDB" id="7506088at2"/>
<evidence type="ECO:0000256" key="3">
    <source>
        <dbReference type="ARBA" id="ARBA00023163"/>
    </source>
</evidence>
<accession>A0A1W1I2W5</accession>
<dbReference type="PROSITE" id="PS51063">
    <property type="entry name" value="HTH_CRP_2"/>
    <property type="match status" value="1"/>
</dbReference>
<dbReference type="EMBL" id="LT828648">
    <property type="protein sequence ID" value="SLM47347.1"/>
    <property type="molecule type" value="Genomic_DNA"/>
</dbReference>
<dbReference type="Pfam" id="PF13545">
    <property type="entry name" value="HTH_Crp_2"/>
    <property type="match status" value="1"/>
</dbReference>
<dbReference type="AlphaFoldDB" id="A0A1W1I2W5"/>
<keyword evidence="1" id="KW-0805">Transcription regulation</keyword>
<name>A0A1W1I2W5_9BACT</name>
<dbReference type="InterPro" id="IPR018490">
    <property type="entry name" value="cNMP-bd_dom_sf"/>
</dbReference>
<dbReference type="SUPFAM" id="SSF46785">
    <property type="entry name" value="Winged helix' DNA-binding domain"/>
    <property type="match status" value="1"/>
</dbReference>
<organism evidence="6 7">
    <name type="scientific">Nitrospira japonica</name>
    <dbReference type="NCBI Taxonomy" id="1325564"/>
    <lineage>
        <taxon>Bacteria</taxon>
        <taxon>Pseudomonadati</taxon>
        <taxon>Nitrospirota</taxon>
        <taxon>Nitrospiria</taxon>
        <taxon>Nitrospirales</taxon>
        <taxon>Nitrospiraceae</taxon>
        <taxon>Nitrospira</taxon>
    </lineage>
</organism>
<keyword evidence="3" id="KW-0804">Transcription</keyword>
<dbReference type="Proteomes" id="UP000192042">
    <property type="component" value="Chromosome I"/>
</dbReference>
<evidence type="ECO:0000259" key="5">
    <source>
        <dbReference type="PROSITE" id="PS51063"/>
    </source>
</evidence>
<dbReference type="Gene3D" id="2.60.120.10">
    <property type="entry name" value="Jelly Rolls"/>
    <property type="match status" value="1"/>
</dbReference>
<dbReference type="GO" id="GO:0003677">
    <property type="term" value="F:DNA binding"/>
    <property type="evidence" value="ECO:0007669"/>
    <property type="project" value="UniProtKB-KW"/>
</dbReference>
<keyword evidence="7" id="KW-1185">Reference proteome</keyword>
<evidence type="ECO:0000313" key="6">
    <source>
        <dbReference type="EMBL" id="SLM47347.1"/>
    </source>
</evidence>
<dbReference type="PANTHER" id="PTHR24567:SF74">
    <property type="entry name" value="HTH-TYPE TRANSCRIPTIONAL REGULATOR ARCR"/>
    <property type="match status" value="1"/>
</dbReference>
<dbReference type="InterPro" id="IPR012318">
    <property type="entry name" value="HTH_CRP"/>
</dbReference>
<dbReference type="GO" id="GO:0005829">
    <property type="term" value="C:cytosol"/>
    <property type="evidence" value="ECO:0007669"/>
    <property type="project" value="TreeGrafter"/>
</dbReference>
<keyword evidence="2" id="KW-0238">DNA-binding</keyword>
<evidence type="ECO:0000256" key="4">
    <source>
        <dbReference type="SAM" id="MobiDB-lite"/>
    </source>
</evidence>
<dbReference type="InterPro" id="IPR050397">
    <property type="entry name" value="Env_Response_Regulators"/>
</dbReference>
<dbReference type="InterPro" id="IPR014710">
    <property type="entry name" value="RmlC-like_jellyroll"/>
</dbReference>
<dbReference type="InterPro" id="IPR036388">
    <property type="entry name" value="WH-like_DNA-bd_sf"/>
</dbReference>